<organism evidence="2 3">
    <name type="scientific">Segatella salivae F0493</name>
    <dbReference type="NCBI Taxonomy" id="1395125"/>
    <lineage>
        <taxon>Bacteria</taxon>
        <taxon>Pseudomonadati</taxon>
        <taxon>Bacteroidota</taxon>
        <taxon>Bacteroidia</taxon>
        <taxon>Bacteroidales</taxon>
        <taxon>Prevotellaceae</taxon>
        <taxon>Segatella</taxon>
    </lineage>
</organism>
<comment type="caution">
    <text evidence="2">The sequence shown here is derived from an EMBL/GenBank/DDBJ whole genome shotgun (WGS) entry which is preliminary data.</text>
</comment>
<evidence type="ECO:0000313" key="2">
    <source>
        <dbReference type="EMBL" id="ERJ98037.1"/>
    </source>
</evidence>
<proteinExistence type="predicted"/>
<name>U2L0J8_9BACT</name>
<dbReference type="EMBL" id="AWGW01000032">
    <property type="protein sequence ID" value="ERJ98037.1"/>
    <property type="molecule type" value="Genomic_DNA"/>
</dbReference>
<dbReference type="PATRIC" id="fig|1395125.3.peg.2673"/>
<evidence type="ECO:0000313" key="3">
    <source>
        <dbReference type="Proteomes" id="UP000017023"/>
    </source>
</evidence>
<evidence type="ECO:0000256" key="1">
    <source>
        <dbReference type="SAM" id="Phobius"/>
    </source>
</evidence>
<protein>
    <submittedName>
        <fullName evidence="2">Uncharacterized protein</fullName>
    </submittedName>
</protein>
<keyword evidence="1" id="KW-0812">Transmembrane</keyword>
<accession>U2L0J8</accession>
<dbReference type="AlphaFoldDB" id="U2L0J8"/>
<feature type="transmembrane region" description="Helical" evidence="1">
    <location>
        <begin position="31"/>
        <end position="49"/>
    </location>
</feature>
<feature type="transmembrane region" description="Helical" evidence="1">
    <location>
        <begin position="6"/>
        <end position="24"/>
    </location>
</feature>
<keyword evidence="1" id="KW-0472">Membrane</keyword>
<sequence>MLFRVLWYAISCFVSCYLVFCFMLSRVLFYAISYAKPFILLFPFAPIVYSNR</sequence>
<gene>
    <name evidence="2" type="ORF">HMPREF9145_1305</name>
</gene>
<dbReference type="Proteomes" id="UP000017023">
    <property type="component" value="Unassembled WGS sequence"/>
</dbReference>
<keyword evidence="1" id="KW-1133">Transmembrane helix</keyword>
<reference evidence="2 3" key="1">
    <citation type="submission" date="2013-08" db="EMBL/GenBank/DDBJ databases">
        <authorList>
            <person name="Durkin A.S."/>
            <person name="Haft D.R."/>
            <person name="McCorrison J."/>
            <person name="Torralba M."/>
            <person name="Gillis M."/>
            <person name="Haft D.H."/>
            <person name="Methe B."/>
            <person name="Sutton G."/>
            <person name="Nelson K.E."/>
        </authorList>
    </citation>
    <scope>NUCLEOTIDE SEQUENCE [LARGE SCALE GENOMIC DNA]</scope>
    <source>
        <strain evidence="2 3">F0493</strain>
    </source>
</reference>